<protein>
    <submittedName>
        <fullName evidence="2">Uncharacterized protein</fullName>
    </submittedName>
</protein>
<keyword evidence="3" id="KW-1185">Reference proteome</keyword>
<sequence>MTYLLALLVAMVGAALGFALGAAAASALAPLLGITSFEGASGYFAVFIGGPVGGLAGLVLGAWLVLRRAGLKGAAVAGRVGLVFVGVVLVAAAGIGAFWLMRPLVNANGPAPRLVFEIRLPPGVAVPPSRDAVELQTAKNTMPAVLSDTRRDDGREVLTGSVELYYRTWHRLLVLRLPDKTDVLFAPSLGLTPSHTRTFTDWRRADYIARPGDEQARRTTAADAWEFRYRVDWAGED</sequence>
<organism evidence="2 3">
    <name type="scientific">Reyranella soli</name>
    <dbReference type="NCBI Taxonomy" id="1230389"/>
    <lineage>
        <taxon>Bacteria</taxon>
        <taxon>Pseudomonadati</taxon>
        <taxon>Pseudomonadota</taxon>
        <taxon>Alphaproteobacteria</taxon>
        <taxon>Hyphomicrobiales</taxon>
        <taxon>Reyranellaceae</taxon>
        <taxon>Reyranella</taxon>
    </lineage>
</organism>
<keyword evidence="1" id="KW-0472">Membrane</keyword>
<feature type="transmembrane region" description="Helical" evidence="1">
    <location>
        <begin position="43"/>
        <end position="66"/>
    </location>
</feature>
<evidence type="ECO:0000256" key="1">
    <source>
        <dbReference type="SAM" id="Phobius"/>
    </source>
</evidence>
<dbReference type="RefSeq" id="WP_147148345.1">
    <property type="nucleotide sequence ID" value="NZ_BKAJ01000031.1"/>
</dbReference>
<keyword evidence="1" id="KW-0812">Transmembrane</keyword>
<comment type="caution">
    <text evidence="2">The sequence shown here is derived from an EMBL/GenBank/DDBJ whole genome shotgun (WGS) entry which is preliminary data.</text>
</comment>
<name>A0A512N6L0_9HYPH</name>
<dbReference type="EMBL" id="BKAJ01000031">
    <property type="protein sequence ID" value="GEP54626.1"/>
    <property type="molecule type" value="Genomic_DNA"/>
</dbReference>
<dbReference type="AlphaFoldDB" id="A0A512N6L0"/>
<proteinExistence type="predicted"/>
<evidence type="ECO:0000313" key="3">
    <source>
        <dbReference type="Proteomes" id="UP000321058"/>
    </source>
</evidence>
<feature type="transmembrane region" description="Helical" evidence="1">
    <location>
        <begin position="78"/>
        <end position="101"/>
    </location>
</feature>
<accession>A0A512N6L0</accession>
<dbReference type="OrthoDB" id="8217211at2"/>
<gene>
    <name evidence="2" type="ORF">RSO01_17920</name>
</gene>
<reference evidence="2 3" key="1">
    <citation type="submission" date="2019-07" db="EMBL/GenBank/DDBJ databases">
        <title>Whole genome shotgun sequence of Reyranella soli NBRC 108950.</title>
        <authorList>
            <person name="Hosoyama A."/>
            <person name="Uohara A."/>
            <person name="Ohji S."/>
            <person name="Ichikawa N."/>
        </authorList>
    </citation>
    <scope>NUCLEOTIDE SEQUENCE [LARGE SCALE GENOMIC DNA]</scope>
    <source>
        <strain evidence="2 3">NBRC 108950</strain>
    </source>
</reference>
<keyword evidence="1" id="KW-1133">Transmembrane helix</keyword>
<dbReference type="Proteomes" id="UP000321058">
    <property type="component" value="Unassembled WGS sequence"/>
</dbReference>
<evidence type="ECO:0000313" key="2">
    <source>
        <dbReference type="EMBL" id="GEP54626.1"/>
    </source>
</evidence>